<dbReference type="PRINTS" id="PR01100">
    <property type="entry name" value="SHIKIMTKNASE"/>
</dbReference>
<evidence type="ECO:0000256" key="2">
    <source>
        <dbReference type="ARBA" id="ARBA00006997"/>
    </source>
</evidence>
<comment type="caution">
    <text evidence="12">The sequence shown here is derived from an EMBL/GenBank/DDBJ whole genome shotgun (WGS) entry which is preliminary data.</text>
</comment>
<keyword evidence="11" id="KW-0963">Cytoplasm</keyword>
<comment type="cofactor">
    <cofactor evidence="11">
        <name>Mg(2+)</name>
        <dbReference type="ChEBI" id="CHEBI:18420"/>
    </cofactor>
    <text evidence="11">Binds 1 Mg(2+) ion per subunit.</text>
</comment>
<evidence type="ECO:0000256" key="10">
    <source>
        <dbReference type="ARBA" id="ARBA00048567"/>
    </source>
</evidence>
<evidence type="ECO:0000313" key="13">
    <source>
        <dbReference type="Proteomes" id="UP000531231"/>
    </source>
</evidence>
<feature type="binding site" evidence="11">
    <location>
        <position position="40"/>
    </location>
    <ligand>
        <name>Mg(2+)</name>
        <dbReference type="ChEBI" id="CHEBI:18420"/>
    </ligand>
</feature>
<dbReference type="PANTHER" id="PTHR21087:SF16">
    <property type="entry name" value="SHIKIMATE KINASE 1, CHLOROPLASTIC"/>
    <property type="match status" value="1"/>
</dbReference>
<dbReference type="InterPro" id="IPR027417">
    <property type="entry name" value="P-loop_NTPase"/>
</dbReference>
<keyword evidence="13" id="KW-1185">Reference proteome</keyword>
<keyword evidence="11" id="KW-0460">Magnesium</keyword>
<comment type="pathway">
    <text evidence="1 11">Metabolic intermediate biosynthesis; chorismate biosynthesis; chorismate from D-erythrose 4-phosphate and phosphoenolpyruvate: step 5/7.</text>
</comment>
<feature type="binding site" evidence="11">
    <location>
        <position position="142"/>
    </location>
    <ligand>
        <name>ATP</name>
        <dbReference type="ChEBI" id="CHEBI:30616"/>
    </ligand>
</feature>
<keyword evidence="7 11" id="KW-0418">Kinase</keyword>
<dbReference type="InterPro" id="IPR000623">
    <property type="entry name" value="Shikimate_kinase/TSH1"/>
</dbReference>
<evidence type="ECO:0000256" key="8">
    <source>
        <dbReference type="ARBA" id="ARBA00022840"/>
    </source>
</evidence>
<dbReference type="PANTHER" id="PTHR21087">
    <property type="entry name" value="SHIKIMATE KINASE"/>
    <property type="match status" value="1"/>
</dbReference>
<feature type="binding site" evidence="11">
    <location>
        <position position="104"/>
    </location>
    <ligand>
        <name>substrate</name>
    </ligand>
</feature>
<keyword evidence="4 11" id="KW-0028">Amino-acid biosynthesis</keyword>
<feature type="binding site" evidence="11">
    <location>
        <position position="58"/>
    </location>
    <ligand>
        <name>substrate</name>
    </ligand>
</feature>
<comment type="caution">
    <text evidence="11">Lacks conserved residue(s) required for the propagation of feature annotation.</text>
</comment>
<dbReference type="HAMAP" id="MF_00109">
    <property type="entry name" value="Shikimate_kinase"/>
    <property type="match status" value="1"/>
</dbReference>
<keyword evidence="6 11" id="KW-0547">Nucleotide-binding</keyword>
<feature type="binding site" evidence="11">
    <location>
        <begin position="36"/>
        <end position="41"/>
    </location>
    <ligand>
        <name>ATP</name>
        <dbReference type="ChEBI" id="CHEBI:30616"/>
    </ligand>
</feature>
<evidence type="ECO:0000256" key="7">
    <source>
        <dbReference type="ARBA" id="ARBA00022777"/>
    </source>
</evidence>
<evidence type="ECO:0000256" key="6">
    <source>
        <dbReference type="ARBA" id="ARBA00022741"/>
    </source>
</evidence>
<dbReference type="UniPathway" id="UPA00053">
    <property type="reaction ID" value="UER00088"/>
</dbReference>
<dbReference type="SUPFAM" id="SSF52540">
    <property type="entry name" value="P-loop containing nucleoside triphosphate hydrolases"/>
    <property type="match status" value="1"/>
</dbReference>
<dbReference type="Gene3D" id="3.40.50.300">
    <property type="entry name" value="P-loop containing nucleotide triphosphate hydrolases"/>
    <property type="match status" value="1"/>
</dbReference>
<accession>A0A7W8AJP3</accession>
<dbReference type="GO" id="GO:0000287">
    <property type="term" value="F:magnesium ion binding"/>
    <property type="evidence" value="ECO:0007669"/>
    <property type="project" value="UniProtKB-UniRule"/>
</dbReference>
<dbReference type="RefSeq" id="WP_022709754.1">
    <property type="nucleotide sequence ID" value="NZ_JACHIL010000001.1"/>
</dbReference>
<name>A0A7W8AJP3_9HYPH</name>
<comment type="catalytic activity">
    <reaction evidence="10 11">
        <text>shikimate + ATP = 3-phosphoshikimate + ADP + H(+)</text>
        <dbReference type="Rhea" id="RHEA:13121"/>
        <dbReference type="ChEBI" id="CHEBI:15378"/>
        <dbReference type="ChEBI" id="CHEBI:30616"/>
        <dbReference type="ChEBI" id="CHEBI:36208"/>
        <dbReference type="ChEBI" id="CHEBI:145989"/>
        <dbReference type="ChEBI" id="CHEBI:456216"/>
        <dbReference type="EC" id="2.7.1.71"/>
    </reaction>
</comment>
<dbReference type="EMBL" id="JACHIL010000001">
    <property type="protein sequence ID" value="MBB5090506.1"/>
    <property type="molecule type" value="Genomic_DNA"/>
</dbReference>
<keyword evidence="11" id="KW-0479">Metal-binding</keyword>
<dbReference type="PROSITE" id="PS01128">
    <property type="entry name" value="SHIKIMATE_KINASE"/>
    <property type="match status" value="1"/>
</dbReference>
<proteinExistence type="inferred from homology"/>
<sequence>MPNPNKKADQTHLRSQADEIKALLNQRPVVLVGLMGAGKSTIGKKMAAMLDLPFFDLDTEIENVSRMSVTELFASYGEPEFRDLERRVMQRLLEGGSMILATGGGAFMNEQTRENIASAGISVWLNAELDVLMERVLRRQDRPLLKNDDPRAVMQKLMTERYPVYATADLSIISRDEKREVIAQEVITLLLDHLRKTEPIQD</sequence>
<keyword evidence="8 11" id="KW-0067">ATP-binding</keyword>
<evidence type="ECO:0000256" key="4">
    <source>
        <dbReference type="ARBA" id="ARBA00022605"/>
    </source>
</evidence>
<dbReference type="GO" id="GO:0009073">
    <property type="term" value="P:aromatic amino acid family biosynthetic process"/>
    <property type="evidence" value="ECO:0007669"/>
    <property type="project" value="UniProtKB-KW"/>
</dbReference>
<feature type="binding site" evidence="11">
    <location>
        <position position="161"/>
    </location>
    <ligand>
        <name>substrate</name>
    </ligand>
</feature>
<dbReference type="CDD" id="cd00464">
    <property type="entry name" value="SK"/>
    <property type="match status" value="1"/>
</dbReference>
<dbReference type="AlphaFoldDB" id="A0A7W8AJP3"/>
<evidence type="ECO:0000256" key="9">
    <source>
        <dbReference type="ARBA" id="ARBA00023141"/>
    </source>
</evidence>
<keyword evidence="9 11" id="KW-0057">Aromatic amino acid biosynthesis</keyword>
<protein>
    <recommendedName>
        <fullName evidence="3 11">Shikimate kinase</fullName>
        <shortName evidence="11">SK</shortName>
        <ecNumber evidence="3 11">2.7.1.71</ecNumber>
    </recommendedName>
</protein>
<dbReference type="GO" id="GO:0008652">
    <property type="term" value="P:amino acid biosynthetic process"/>
    <property type="evidence" value="ECO:0007669"/>
    <property type="project" value="UniProtKB-KW"/>
</dbReference>
<dbReference type="GO" id="GO:0009423">
    <property type="term" value="P:chorismate biosynthetic process"/>
    <property type="evidence" value="ECO:0007669"/>
    <property type="project" value="UniProtKB-UniRule"/>
</dbReference>
<organism evidence="12 13">
    <name type="scientific">Pseudochrobactrum saccharolyticum</name>
    <dbReference type="NCBI Taxonomy" id="354352"/>
    <lineage>
        <taxon>Bacteria</taxon>
        <taxon>Pseudomonadati</taxon>
        <taxon>Pseudomonadota</taxon>
        <taxon>Alphaproteobacteria</taxon>
        <taxon>Hyphomicrobiales</taxon>
        <taxon>Brucellaceae</taxon>
        <taxon>Pseudochrobactrum</taxon>
    </lineage>
</organism>
<evidence type="ECO:0000313" key="12">
    <source>
        <dbReference type="EMBL" id="MBB5090506.1"/>
    </source>
</evidence>
<dbReference type="EC" id="2.7.1.71" evidence="3 11"/>
<dbReference type="GO" id="GO:0004765">
    <property type="term" value="F:shikimate kinase activity"/>
    <property type="evidence" value="ECO:0007669"/>
    <property type="project" value="UniProtKB-UniRule"/>
</dbReference>
<evidence type="ECO:0000256" key="3">
    <source>
        <dbReference type="ARBA" id="ARBA00012154"/>
    </source>
</evidence>
<feature type="binding site" evidence="11">
    <location>
        <position position="82"/>
    </location>
    <ligand>
        <name>substrate</name>
    </ligand>
</feature>
<dbReference type="InterPro" id="IPR031322">
    <property type="entry name" value="Shikimate/glucono_kinase"/>
</dbReference>
<keyword evidence="5 11" id="KW-0808">Transferase</keyword>
<dbReference type="InterPro" id="IPR023000">
    <property type="entry name" value="Shikimate_kinase_CS"/>
</dbReference>
<comment type="similarity">
    <text evidence="2 11">Belongs to the shikimate kinase family.</text>
</comment>
<evidence type="ECO:0000256" key="1">
    <source>
        <dbReference type="ARBA" id="ARBA00004842"/>
    </source>
</evidence>
<dbReference type="Proteomes" id="UP000531231">
    <property type="component" value="Unassembled WGS sequence"/>
</dbReference>
<reference evidence="12 13" key="1">
    <citation type="submission" date="2020-08" db="EMBL/GenBank/DDBJ databases">
        <title>Genomic Encyclopedia of Type Strains, Phase IV (KMG-IV): sequencing the most valuable type-strain genomes for metagenomic binning, comparative biology and taxonomic classification.</title>
        <authorList>
            <person name="Goeker M."/>
        </authorList>
    </citation>
    <scope>NUCLEOTIDE SEQUENCE [LARGE SCALE GENOMIC DNA]</scope>
    <source>
        <strain evidence="12 13">DSM 25620</strain>
    </source>
</reference>
<comment type="subunit">
    <text evidence="11">Monomer.</text>
</comment>
<dbReference type="NCBIfam" id="NF010552">
    <property type="entry name" value="PRK13946.1"/>
    <property type="match status" value="1"/>
</dbReference>
<evidence type="ECO:0000256" key="11">
    <source>
        <dbReference type="HAMAP-Rule" id="MF_00109"/>
    </source>
</evidence>
<comment type="function">
    <text evidence="11">Catalyzes the specific phosphorylation of the 3-hydroxyl group of shikimic acid using ATP as a cosubstrate.</text>
</comment>
<evidence type="ECO:0000256" key="5">
    <source>
        <dbReference type="ARBA" id="ARBA00022679"/>
    </source>
</evidence>
<comment type="subcellular location">
    <subcellularLocation>
        <location evidence="11">Cytoplasm</location>
    </subcellularLocation>
</comment>
<dbReference type="GO" id="GO:0005524">
    <property type="term" value="F:ATP binding"/>
    <property type="evidence" value="ECO:0007669"/>
    <property type="project" value="UniProtKB-UniRule"/>
</dbReference>
<gene>
    <name evidence="11" type="primary">aroK</name>
    <name evidence="12" type="ORF">HNQ68_001018</name>
</gene>
<dbReference type="GO" id="GO:0005829">
    <property type="term" value="C:cytosol"/>
    <property type="evidence" value="ECO:0007669"/>
    <property type="project" value="TreeGrafter"/>
</dbReference>
<dbReference type="Pfam" id="PF01202">
    <property type="entry name" value="SKI"/>
    <property type="match status" value="1"/>
</dbReference>